<reference evidence="3" key="1">
    <citation type="journal article" date="2019" name="Int. J. Syst. Evol. Microbiol.">
        <title>The Global Catalogue of Microorganisms (GCM) 10K type strain sequencing project: providing services to taxonomists for standard genome sequencing and annotation.</title>
        <authorList>
            <consortium name="The Broad Institute Genomics Platform"/>
            <consortium name="The Broad Institute Genome Sequencing Center for Infectious Disease"/>
            <person name="Wu L."/>
            <person name="Ma J."/>
        </authorList>
    </citation>
    <scope>NUCLEOTIDE SEQUENCE [LARGE SCALE GENOMIC DNA]</scope>
    <source>
        <strain evidence="3">JCM 17938</strain>
    </source>
</reference>
<evidence type="ECO:0008006" key="4">
    <source>
        <dbReference type="Google" id="ProtNLM"/>
    </source>
</evidence>
<dbReference type="EMBL" id="BAABHJ010000008">
    <property type="protein sequence ID" value="GAA4609445.1"/>
    <property type="molecule type" value="Genomic_DNA"/>
</dbReference>
<keyword evidence="3" id="KW-1185">Reference proteome</keyword>
<protein>
    <recommendedName>
        <fullName evidence="4">NlpC/P60 domain-containing protein</fullName>
    </recommendedName>
</protein>
<gene>
    <name evidence="2" type="ORF">GCM10023195_38090</name>
</gene>
<evidence type="ECO:0000313" key="2">
    <source>
        <dbReference type="EMBL" id="GAA4609445.1"/>
    </source>
</evidence>
<feature type="region of interest" description="Disordered" evidence="1">
    <location>
        <begin position="34"/>
        <end position="56"/>
    </location>
</feature>
<proteinExistence type="predicted"/>
<dbReference type="Proteomes" id="UP001500212">
    <property type="component" value="Unassembled WGS sequence"/>
</dbReference>
<name>A0ABP8TIY6_9ACTN</name>
<dbReference type="Gene3D" id="3.90.1720.10">
    <property type="entry name" value="endopeptidase domain like (from Nostoc punctiforme)"/>
    <property type="match status" value="1"/>
</dbReference>
<evidence type="ECO:0000313" key="3">
    <source>
        <dbReference type="Proteomes" id="UP001500212"/>
    </source>
</evidence>
<organism evidence="2 3">
    <name type="scientific">Actinoallomurus liliacearum</name>
    <dbReference type="NCBI Taxonomy" id="1080073"/>
    <lineage>
        <taxon>Bacteria</taxon>
        <taxon>Bacillati</taxon>
        <taxon>Actinomycetota</taxon>
        <taxon>Actinomycetes</taxon>
        <taxon>Streptosporangiales</taxon>
        <taxon>Thermomonosporaceae</taxon>
        <taxon>Actinoallomurus</taxon>
    </lineage>
</organism>
<accession>A0ABP8TIY6</accession>
<evidence type="ECO:0000256" key="1">
    <source>
        <dbReference type="SAM" id="MobiDB-lite"/>
    </source>
</evidence>
<sequence length="172" mass="19364">MSVQSSKVGGKISRKEVLNRAQYWWDRTYGKHGKKKDGNMHYGGPARPDPDGKHKYRQDCSGLVDMALHLKGGPNTVLLGKRNSKGKFVNSAYGYVISPKNMKPGDYTGFLGAGSDGSNGHVRLFIKWVNKQKGTYKAYDYGRTKIRIDTFNIHTDNKNGHKFGAYRYKKIS</sequence>
<comment type="caution">
    <text evidence="2">The sequence shown here is derived from an EMBL/GenBank/DDBJ whole genome shotgun (WGS) entry which is preliminary data.</text>
</comment>